<gene>
    <name evidence="3" type="ORF">CLV49_3420</name>
</gene>
<organism evidence="3 4">
    <name type="scientific">Labedella gwakjiensis</name>
    <dbReference type="NCBI Taxonomy" id="390269"/>
    <lineage>
        <taxon>Bacteria</taxon>
        <taxon>Bacillati</taxon>
        <taxon>Actinomycetota</taxon>
        <taxon>Actinomycetes</taxon>
        <taxon>Micrococcales</taxon>
        <taxon>Microbacteriaceae</taxon>
        <taxon>Labedella</taxon>
    </lineage>
</organism>
<dbReference type="EMBL" id="PYAU01000001">
    <property type="protein sequence ID" value="PSL39771.1"/>
    <property type="molecule type" value="Genomic_DNA"/>
</dbReference>
<dbReference type="Proteomes" id="UP000241203">
    <property type="component" value="Unassembled WGS sequence"/>
</dbReference>
<evidence type="ECO:0000256" key="2">
    <source>
        <dbReference type="SAM" id="MobiDB-lite"/>
    </source>
</evidence>
<evidence type="ECO:0000313" key="3">
    <source>
        <dbReference type="EMBL" id="PSL39771.1"/>
    </source>
</evidence>
<feature type="compositionally biased region" description="Basic and acidic residues" evidence="2">
    <location>
        <begin position="242"/>
        <end position="251"/>
    </location>
</feature>
<dbReference type="AlphaFoldDB" id="A0A2P8H0N6"/>
<proteinExistence type="predicted"/>
<feature type="region of interest" description="Disordered" evidence="2">
    <location>
        <begin position="176"/>
        <end position="267"/>
    </location>
</feature>
<protein>
    <submittedName>
        <fullName evidence="3">Uncharacterized protein</fullName>
    </submittedName>
</protein>
<keyword evidence="1" id="KW-0175">Coiled coil</keyword>
<accession>A0A2P8H0N6</accession>
<comment type="caution">
    <text evidence="3">The sequence shown here is derived from an EMBL/GenBank/DDBJ whole genome shotgun (WGS) entry which is preliminary data.</text>
</comment>
<name>A0A2P8H0N6_9MICO</name>
<feature type="coiled-coil region" evidence="1">
    <location>
        <begin position="278"/>
        <end position="312"/>
    </location>
</feature>
<evidence type="ECO:0000313" key="4">
    <source>
        <dbReference type="Proteomes" id="UP000241203"/>
    </source>
</evidence>
<evidence type="ECO:0000256" key="1">
    <source>
        <dbReference type="SAM" id="Coils"/>
    </source>
</evidence>
<feature type="compositionally biased region" description="Acidic residues" evidence="2">
    <location>
        <begin position="187"/>
        <end position="203"/>
    </location>
</feature>
<reference evidence="3 4" key="1">
    <citation type="submission" date="2018-03" db="EMBL/GenBank/DDBJ databases">
        <title>Genomic Encyclopedia of Archaeal and Bacterial Type Strains, Phase II (KMG-II): from individual species to whole genera.</title>
        <authorList>
            <person name="Goeker M."/>
        </authorList>
    </citation>
    <scope>NUCLEOTIDE SEQUENCE [LARGE SCALE GENOMIC DNA]</scope>
    <source>
        <strain evidence="3 4">DSM 21548</strain>
    </source>
</reference>
<sequence>MCWNRRMDAAQLRSVADELYASPIDTFTASRNARAAEEKKRGAASLAEAIRALTKPTSAAWAMNALVRSSPAALEPVASLRDRIESITAAGDRDDLREATRDRHAVVARLVEDARSLAAESGVSLSVASSAELSDAVLAALADTDVEAALRTGRLVTLPRTGGMAASDIRALVAAPPDGLAQNRDDPDAEEGGADSDTGDEGGDTPHHRAPPGGNGHRSILTDGSARSSRGRRRGSESSTTEQRRLERDLAAAEGAEATARADRLTRETEREVLATRLEGIREDLARKRDAVRVAEEELADAEDRLDSVVADIRSRELEWKRTEAVVRRLRRTSARSTEGPES</sequence>